<gene>
    <name evidence="2" type="ORF">AB6A40_000518</name>
</gene>
<comment type="similarity">
    <text evidence="1">Belongs to the EFR3 family.</text>
</comment>
<name>A0ABD6E6N3_9BILA</name>
<keyword evidence="3" id="KW-1185">Reference proteome</keyword>
<proteinExistence type="inferred from homology"/>
<dbReference type="Pfam" id="PF21052">
    <property type="entry name" value="EFR3_ARM"/>
    <property type="match status" value="1"/>
</dbReference>
<dbReference type="EMBL" id="JBGFUD010000147">
    <property type="protein sequence ID" value="MFH4973809.1"/>
    <property type="molecule type" value="Genomic_DNA"/>
</dbReference>
<dbReference type="AlphaFoldDB" id="A0ABD6E6N3"/>
<dbReference type="InterPro" id="IPR011989">
    <property type="entry name" value="ARM-like"/>
</dbReference>
<accession>A0ABD6E6N3</accession>
<dbReference type="Gene3D" id="1.25.10.10">
    <property type="entry name" value="Leucine-rich Repeat Variant"/>
    <property type="match status" value="1"/>
</dbReference>
<sequence>MVFTNHPPPCLTLLHLGRYAEGSSFYGTLVDLVMDGAVFCCAPCKPRYRRLVDAIYPRSLNDGLVTTNMQKLTFYAISQPEKLGRIGEYIVLKLSRDLYHLRYTQVKVSVDAMDQLLQSCHDLSSLNQFIESFLKMLQKLLETNNVQMEKYATDSFVNFANIEENTPAYHRQYDFFISKFAEMCHSNQDGNAKAIRYAGLRGLRGVLWKSAADPLQASIWEKQHMDKIVPSILFNLQSEDSPTPSEVFSPVGLIKESFALDGVADTPKKLADQFLRELVAKAPFGLFTVLEPVLKHMDNHKQWQPPATFAVFVFRAIMYSVKDPSFVIQALITHLENMSSSNAYVRIGIATVLSSIVSIAGTSIGPSLLGIFNSLLKHLRQSVEFQQSEQCPSVKQEKIYQEALINAMGDYANALPDYQKVEIMMFTVGNIPKISGDGRAAKPGDVFLQHVLVKTLLKIATKYKSAYLSTVFTDSFLSTLLQLVLVADPNVRLDTQRIFHTLLDRHDNLGRLEHLQFVVDVADLQLSVEKCSRADQMFMTKHIHEITGTLFKSICLVADDVLLPENMDAILCTMALLCIEVGFDEVLMELFRLSFAIQTAALEPSTRFSGRKRVAMHNLVAKYLNLSSQLMAIPSLCQHVQQVVKQRSLSYHASINLLPDPLVPEGSNKLPVPDDEDEAALALEEDASLLFEKSNVAEMLKASGKDVQRLLTPLVSKGALMKSLSVSDSALIPSGGSIVRIGDKSDNVDSRSLVDDGSLSLDLSMDWSPPSSNYASRRSTIFLNTKGVPLVQVPLTVELLRSKYNAPIDPIEEEKKEQERTQEIVNMFRNRPFGELVQSVQEEHEAVDLSRTAQRLIQRAIDNTQKVDFKFGNKPKSIFELELPVSFVY</sequence>
<dbReference type="Proteomes" id="UP001608902">
    <property type="component" value="Unassembled WGS sequence"/>
</dbReference>
<evidence type="ECO:0008006" key="4">
    <source>
        <dbReference type="Google" id="ProtNLM"/>
    </source>
</evidence>
<dbReference type="InterPro" id="IPR016024">
    <property type="entry name" value="ARM-type_fold"/>
</dbReference>
<evidence type="ECO:0000313" key="3">
    <source>
        <dbReference type="Proteomes" id="UP001608902"/>
    </source>
</evidence>
<reference evidence="2 3" key="1">
    <citation type="submission" date="2024-08" db="EMBL/GenBank/DDBJ databases">
        <title>Gnathostoma spinigerum genome.</title>
        <authorList>
            <person name="Gonzalez-Bertolin B."/>
            <person name="Monzon S."/>
            <person name="Zaballos A."/>
            <person name="Jimenez P."/>
            <person name="Dekumyoy P."/>
            <person name="Varona S."/>
            <person name="Cuesta I."/>
            <person name="Sumanam S."/>
            <person name="Adisakwattana P."/>
            <person name="Gasser R.B."/>
            <person name="Hernandez-Gonzalez A."/>
            <person name="Young N.D."/>
            <person name="Perteguer M.J."/>
        </authorList>
    </citation>
    <scope>NUCLEOTIDE SEQUENCE [LARGE SCALE GENOMIC DNA]</scope>
    <source>
        <strain evidence="2">AL3</strain>
        <tissue evidence="2">Liver</tissue>
    </source>
</reference>
<comment type="caution">
    <text evidence="2">The sequence shown here is derived from an EMBL/GenBank/DDBJ whole genome shotgun (WGS) entry which is preliminary data.</text>
</comment>
<dbReference type="PANTHER" id="PTHR12444:SF8">
    <property type="entry name" value="PROTEIN EFR3 HOMOLOG CMP44E"/>
    <property type="match status" value="1"/>
</dbReference>
<organism evidence="2 3">
    <name type="scientific">Gnathostoma spinigerum</name>
    <dbReference type="NCBI Taxonomy" id="75299"/>
    <lineage>
        <taxon>Eukaryota</taxon>
        <taxon>Metazoa</taxon>
        <taxon>Ecdysozoa</taxon>
        <taxon>Nematoda</taxon>
        <taxon>Chromadorea</taxon>
        <taxon>Rhabditida</taxon>
        <taxon>Spirurina</taxon>
        <taxon>Gnathostomatomorpha</taxon>
        <taxon>Gnathostomatoidea</taxon>
        <taxon>Gnathostomatidae</taxon>
        <taxon>Gnathostoma</taxon>
    </lineage>
</organism>
<protein>
    <recommendedName>
        <fullName evidence="4">EFR3-like protein</fullName>
    </recommendedName>
</protein>
<dbReference type="InterPro" id="IPR051851">
    <property type="entry name" value="EFR3_Homologs"/>
</dbReference>
<evidence type="ECO:0000256" key="1">
    <source>
        <dbReference type="ARBA" id="ARBA00010216"/>
    </source>
</evidence>
<dbReference type="InterPro" id="IPR049152">
    <property type="entry name" value="EFR3-like_ARM"/>
</dbReference>
<evidence type="ECO:0000313" key="2">
    <source>
        <dbReference type="EMBL" id="MFH4973809.1"/>
    </source>
</evidence>
<dbReference type="SUPFAM" id="SSF48371">
    <property type="entry name" value="ARM repeat"/>
    <property type="match status" value="1"/>
</dbReference>
<dbReference type="PANTHER" id="PTHR12444">
    <property type="entry name" value="PROTEIN EFR3 HOMOLOG CMP44E"/>
    <property type="match status" value="1"/>
</dbReference>